<dbReference type="OrthoDB" id="3027208at2759"/>
<gene>
    <name evidence="2" type="ORF">FWILDA_LOCUS5313</name>
</gene>
<sequence>MKNSDIHYHLNGDILIFAKDTCFCVHKIILEMASPALLDKLEEGYDLPTINLPDENSSTIDIALSIIYPRHFIMPIWSNVEALLHFADKYTICKVYVAGIAFLDQNFKQKPEYALYLANKYQLSFLFTETSKLILDQFPTYEYAPALKRLPREVYSMLETRYLKYMHDFARLSIHFFLSTYKHRCGKVALHNKELTQEIEKRILIIVEKPIKPPSTVWDIMHEHINVADNIECHKGFMKHLDERFKSIFGKFEPLNSVEGGRYISISRRWK</sequence>
<accession>A0A9W4WLY8</accession>
<feature type="domain" description="BTB" evidence="1">
    <location>
        <begin position="12"/>
        <end position="107"/>
    </location>
</feature>
<keyword evidence="3" id="KW-1185">Reference proteome</keyword>
<dbReference type="AlphaFoldDB" id="A0A9W4WLY8"/>
<protein>
    <submittedName>
        <fullName evidence="2">5586_t:CDS:1</fullName>
    </submittedName>
</protein>
<comment type="caution">
    <text evidence="2">The sequence shown here is derived from an EMBL/GenBank/DDBJ whole genome shotgun (WGS) entry which is preliminary data.</text>
</comment>
<dbReference type="SUPFAM" id="SSF54695">
    <property type="entry name" value="POZ domain"/>
    <property type="match status" value="1"/>
</dbReference>
<dbReference type="InterPro" id="IPR011333">
    <property type="entry name" value="SKP1/BTB/POZ_sf"/>
</dbReference>
<name>A0A9W4WLY8_9GLOM</name>
<dbReference type="CDD" id="cd18186">
    <property type="entry name" value="BTB_POZ_ZBTB_KLHL-like"/>
    <property type="match status" value="1"/>
</dbReference>
<dbReference type="Proteomes" id="UP001153678">
    <property type="component" value="Unassembled WGS sequence"/>
</dbReference>
<reference evidence="2" key="1">
    <citation type="submission" date="2022-08" db="EMBL/GenBank/DDBJ databases">
        <authorList>
            <person name="Kallberg Y."/>
            <person name="Tangrot J."/>
            <person name="Rosling A."/>
        </authorList>
    </citation>
    <scope>NUCLEOTIDE SEQUENCE</scope>
    <source>
        <strain evidence="2">Wild A</strain>
    </source>
</reference>
<dbReference type="InterPro" id="IPR000210">
    <property type="entry name" value="BTB/POZ_dom"/>
</dbReference>
<proteinExistence type="predicted"/>
<dbReference type="SMART" id="SM00225">
    <property type="entry name" value="BTB"/>
    <property type="match status" value="1"/>
</dbReference>
<evidence type="ECO:0000313" key="3">
    <source>
        <dbReference type="Proteomes" id="UP001153678"/>
    </source>
</evidence>
<dbReference type="Pfam" id="PF00651">
    <property type="entry name" value="BTB"/>
    <property type="match status" value="1"/>
</dbReference>
<organism evidence="2 3">
    <name type="scientific">Funneliformis geosporum</name>
    <dbReference type="NCBI Taxonomy" id="1117311"/>
    <lineage>
        <taxon>Eukaryota</taxon>
        <taxon>Fungi</taxon>
        <taxon>Fungi incertae sedis</taxon>
        <taxon>Mucoromycota</taxon>
        <taxon>Glomeromycotina</taxon>
        <taxon>Glomeromycetes</taxon>
        <taxon>Glomerales</taxon>
        <taxon>Glomeraceae</taxon>
        <taxon>Funneliformis</taxon>
    </lineage>
</organism>
<evidence type="ECO:0000259" key="1">
    <source>
        <dbReference type="SMART" id="SM00225"/>
    </source>
</evidence>
<dbReference type="Gene3D" id="3.30.710.10">
    <property type="entry name" value="Potassium Channel Kv1.1, Chain A"/>
    <property type="match status" value="1"/>
</dbReference>
<evidence type="ECO:0000313" key="2">
    <source>
        <dbReference type="EMBL" id="CAI2171908.1"/>
    </source>
</evidence>
<dbReference type="EMBL" id="CAMKVN010000876">
    <property type="protein sequence ID" value="CAI2171908.1"/>
    <property type="molecule type" value="Genomic_DNA"/>
</dbReference>